<dbReference type="AlphaFoldDB" id="A0A1F5MIZ3"/>
<keyword evidence="3" id="KW-0068">Autocatalytic cleavage</keyword>
<evidence type="ECO:0000256" key="5">
    <source>
        <dbReference type="ARBA" id="ARBA00023115"/>
    </source>
</evidence>
<comment type="cofactor">
    <cofactor evidence="1">
        <name>pyruvate</name>
        <dbReference type="ChEBI" id="CHEBI:15361"/>
    </cofactor>
</comment>
<keyword evidence="6" id="KW-0865">Zymogen</keyword>
<dbReference type="GO" id="GO:0004014">
    <property type="term" value="F:adenosylmethionine decarboxylase activity"/>
    <property type="evidence" value="ECO:0007669"/>
    <property type="project" value="InterPro"/>
</dbReference>
<dbReference type="EMBL" id="MFDO01000021">
    <property type="protein sequence ID" value="OGE65260.1"/>
    <property type="molecule type" value="Genomic_DNA"/>
</dbReference>
<keyword evidence="8" id="KW-0704">Schiff base</keyword>
<sequence length="149" mass="16474">MGIPERFTDITAKIAITKINGAHQGLLDNPARLIESLREVARKMSWTTRSSFFEQFSPVGVTGGLILAESAIIVHTWPELGQGKARFNTELCAPDAMFTGFPEAVLDVFGCQELLHEEFSDTGFVNPGTRIYLVQTPEGAKKYPFPSKR</sequence>
<evidence type="ECO:0000256" key="3">
    <source>
        <dbReference type="ARBA" id="ARBA00022813"/>
    </source>
</evidence>
<keyword evidence="9" id="KW-0670">Pyruvate</keyword>
<keyword evidence="5" id="KW-0620">Polyamine biosynthesis</keyword>
<dbReference type="Gene3D" id="3.60.90.10">
    <property type="entry name" value="S-adenosylmethionine decarboxylase"/>
    <property type="match status" value="1"/>
</dbReference>
<keyword evidence="4" id="KW-0745">Spermidine biosynthesis</keyword>
<dbReference type="InterPro" id="IPR016067">
    <property type="entry name" value="S-AdoMet_deCO2ase_core"/>
</dbReference>
<evidence type="ECO:0000313" key="11">
    <source>
        <dbReference type="Proteomes" id="UP000178017"/>
    </source>
</evidence>
<evidence type="ECO:0000256" key="6">
    <source>
        <dbReference type="ARBA" id="ARBA00023145"/>
    </source>
</evidence>
<dbReference type="InterPro" id="IPR003826">
    <property type="entry name" value="AdoMetDC_fam_prok"/>
</dbReference>
<dbReference type="Proteomes" id="UP000178017">
    <property type="component" value="Unassembled WGS sequence"/>
</dbReference>
<organism evidence="10 11">
    <name type="scientific">Candidatus Daviesbacteria bacterium RIFCSPLOWO2_01_FULL_40_24</name>
    <dbReference type="NCBI Taxonomy" id="1797787"/>
    <lineage>
        <taxon>Bacteria</taxon>
        <taxon>Candidatus Daviesiibacteriota</taxon>
    </lineage>
</organism>
<gene>
    <name evidence="10" type="ORF">A3B49_02415</name>
</gene>
<reference evidence="10 11" key="1">
    <citation type="journal article" date="2016" name="Nat. Commun.">
        <title>Thousands of microbial genomes shed light on interconnected biogeochemical processes in an aquifer system.</title>
        <authorList>
            <person name="Anantharaman K."/>
            <person name="Brown C.T."/>
            <person name="Hug L.A."/>
            <person name="Sharon I."/>
            <person name="Castelle C.J."/>
            <person name="Probst A.J."/>
            <person name="Thomas B.C."/>
            <person name="Singh A."/>
            <person name="Wilkins M.J."/>
            <person name="Karaoz U."/>
            <person name="Brodie E.L."/>
            <person name="Williams K.H."/>
            <person name="Hubbard S.S."/>
            <person name="Banfield J.F."/>
        </authorList>
    </citation>
    <scope>NUCLEOTIDE SEQUENCE [LARGE SCALE GENOMIC DNA]</scope>
</reference>
<proteinExistence type="predicted"/>
<dbReference type="GO" id="GO:0008295">
    <property type="term" value="P:spermidine biosynthetic process"/>
    <property type="evidence" value="ECO:0007669"/>
    <property type="project" value="UniProtKB-KW"/>
</dbReference>
<protein>
    <recommendedName>
        <fullName evidence="12">S-adenosylmethionine decarboxylase proenzyme</fullName>
    </recommendedName>
</protein>
<comment type="caution">
    <text evidence="10">The sequence shown here is derived from an EMBL/GenBank/DDBJ whole genome shotgun (WGS) entry which is preliminary data.</text>
</comment>
<evidence type="ECO:0000256" key="2">
    <source>
        <dbReference type="ARBA" id="ARBA00022793"/>
    </source>
</evidence>
<evidence type="ECO:0000313" key="10">
    <source>
        <dbReference type="EMBL" id="OGE65260.1"/>
    </source>
</evidence>
<dbReference type="GO" id="GO:0005829">
    <property type="term" value="C:cytosol"/>
    <property type="evidence" value="ECO:0007669"/>
    <property type="project" value="TreeGrafter"/>
</dbReference>
<evidence type="ECO:0008006" key="12">
    <source>
        <dbReference type="Google" id="ProtNLM"/>
    </source>
</evidence>
<dbReference type="SUPFAM" id="SSF56276">
    <property type="entry name" value="S-adenosylmethionine decarboxylase"/>
    <property type="match status" value="1"/>
</dbReference>
<evidence type="ECO:0000256" key="4">
    <source>
        <dbReference type="ARBA" id="ARBA00023066"/>
    </source>
</evidence>
<dbReference type="PANTHER" id="PTHR33866">
    <property type="entry name" value="S-ADENOSYLMETHIONINE DECARBOXYLASE PROENZYME"/>
    <property type="match status" value="1"/>
</dbReference>
<keyword evidence="2" id="KW-0210">Decarboxylase</keyword>
<evidence type="ECO:0000256" key="9">
    <source>
        <dbReference type="ARBA" id="ARBA00023317"/>
    </source>
</evidence>
<evidence type="ECO:0000256" key="1">
    <source>
        <dbReference type="ARBA" id="ARBA00001928"/>
    </source>
</evidence>
<evidence type="ECO:0000256" key="8">
    <source>
        <dbReference type="ARBA" id="ARBA00023270"/>
    </source>
</evidence>
<evidence type="ECO:0000256" key="7">
    <source>
        <dbReference type="ARBA" id="ARBA00023239"/>
    </source>
</evidence>
<name>A0A1F5MIZ3_9BACT</name>
<keyword evidence="7" id="KW-0456">Lyase</keyword>
<dbReference type="Pfam" id="PF02675">
    <property type="entry name" value="AdoMet_dc"/>
    <property type="match status" value="1"/>
</dbReference>
<accession>A0A1F5MIZ3</accession>
<dbReference type="PANTHER" id="PTHR33866:SF2">
    <property type="entry name" value="S-ADENOSYLMETHIONINE DECARBOXYLASE PROENZYME"/>
    <property type="match status" value="1"/>
</dbReference>